<feature type="transmembrane region" description="Helical" evidence="2">
    <location>
        <begin position="476"/>
        <end position="498"/>
    </location>
</feature>
<name>R9NXR6_PSEHS</name>
<dbReference type="GeneID" id="24106208"/>
<accession>R9NXR6</accession>
<feature type="compositionally biased region" description="Polar residues" evidence="1">
    <location>
        <begin position="387"/>
        <end position="405"/>
    </location>
</feature>
<feature type="transmembrane region" description="Helical" evidence="2">
    <location>
        <begin position="109"/>
        <end position="134"/>
    </location>
</feature>
<dbReference type="AlphaFoldDB" id="R9NXR6"/>
<evidence type="ECO:0000313" key="3">
    <source>
        <dbReference type="EMBL" id="GAC93342.1"/>
    </source>
</evidence>
<feature type="compositionally biased region" description="Low complexity" evidence="1">
    <location>
        <begin position="371"/>
        <end position="386"/>
    </location>
</feature>
<sequence>MSYATLNNQFNLPPPPSKSVFSTVRDEAGRAWFPDFTKEQDPVGSLKDFIEILFYPHLQQSTFVQLKVLSVLTAIIGVWIFLIILRRVWEKSFWLFRLVKRSNGTLIVPNAITAFVAIESIFAILLIALCWEVVAWYQYGRSPKYIILWIGLTWLPLILGAWCTTVGVIYARPNALSFVSPQPGKPHGLALRMGVTPTTVNMFVFCIPLIQTASVVVPAALAQMRFSRAFEHHRRWAASITPGETLSRELLLEAQQIWFQVLDAAYMISICMAVWEAWVCGLFVCYCLAGTSLIAMLRKQLASLKSFKQNRSFSESFAGENDRTAPRDAFPNVIVSSDSHQRGDHSDDVEKQVHGTTNANDKLSVQPPLRSLSTSSAASDSATLFSGNPSIERSGSLNSTANGKTTRTRRMVGLEEEDIAEEQTRSMYFTAEELKNENQPSNSFFPPVRPSAFERPTQARSVSGTQHSHKRYLEKFYTNFVVQFVGLLLCILFFVIFVGKLVTTWYSAWEANDFATALQIALLVVCWVTIILASVIIFAILSRTYEPVLSNLNVATSSRSSGGRTRRLSVTASDDGSVGQPRSSRRLSGAMTWAASALSPRSNPDHRRSQEFGLEQVKTQRRGSRAGSLSGMKRTSLHTYAELEGEQHSPDLEAIPCSPKSQPLSLRKATTSNVTPDLEAPMTPSELISDSHKQRAFGGSRVSPPSKTSQNGVIVEQTVSTIVEHPVMEEYYRVERPARAAARFSPSRSESWDTHHTHSAYFNEGDPSPIARSNVDSDWVRTPATPASMWAPPTSSSTKPLMTEAQRNWQGSATSFAPRSYQMSAPSQGEDILLHRSRPDHSLRPAPRPRSAKKTSKNDVGLGIAVAPSSSSSPSPPWTAPQVWASGQPDPALVQEDADMRLRMAIHPYRVVQSNHI</sequence>
<keyword evidence="2 3" id="KW-0812">Transmembrane</keyword>
<reference evidence="4" key="1">
    <citation type="journal article" date="2013" name="Genome Announc.">
        <title>Draft genome sequence of the basidiomycetous yeast-like fungus Pseudozyma hubeiensis SY62, which produces an abundant amount of the biosurfactant mannosylerythritol lipids.</title>
        <authorList>
            <person name="Konishi M."/>
            <person name="Hatada Y."/>
            <person name="Horiuchi J."/>
        </authorList>
    </citation>
    <scope>NUCLEOTIDE SEQUENCE [LARGE SCALE GENOMIC DNA]</scope>
    <source>
        <strain evidence="4">SY62</strain>
    </source>
</reference>
<protein>
    <submittedName>
        <fullName evidence="3">Pheromone-regulated transmembrane protein</fullName>
    </submittedName>
</protein>
<dbReference type="eggNOG" id="ENOG502SYUX">
    <property type="taxonomic scope" value="Eukaryota"/>
</dbReference>
<gene>
    <name evidence="3" type="ORF">PHSY_000907</name>
</gene>
<feature type="transmembrane region" description="Helical" evidence="2">
    <location>
        <begin position="518"/>
        <end position="541"/>
    </location>
</feature>
<keyword evidence="2" id="KW-1133">Transmembrane helix</keyword>
<feature type="region of interest" description="Disordered" evidence="1">
    <location>
        <begin position="336"/>
        <end position="411"/>
    </location>
</feature>
<feature type="transmembrane region" description="Helical" evidence="2">
    <location>
        <begin position="68"/>
        <end position="89"/>
    </location>
</feature>
<keyword evidence="4" id="KW-1185">Reference proteome</keyword>
<feature type="compositionally biased region" description="Polar residues" evidence="1">
    <location>
        <begin position="354"/>
        <end position="363"/>
    </location>
</feature>
<feature type="region of interest" description="Disordered" evidence="1">
    <location>
        <begin position="836"/>
        <end position="891"/>
    </location>
</feature>
<organism evidence="3 4">
    <name type="scientific">Pseudozyma hubeiensis (strain SY62)</name>
    <name type="common">Yeast</name>
    <dbReference type="NCBI Taxonomy" id="1305764"/>
    <lineage>
        <taxon>Eukaryota</taxon>
        <taxon>Fungi</taxon>
        <taxon>Dikarya</taxon>
        <taxon>Basidiomycota</taxon>
        <taxon>Ustilaginomycotina</taxon>
        <taxon>Ustilaginomycetes</taxon>
        <taxon>Ustilaginales</taxon>
        <taxon>Ustilaginaceae</taxon>
        <taxon>Pseudozyma</taxon>
    </lineage>
</organism>
<feature type="transmembrane region" description="Helical" evidence="2">
    <location>
        <begin position="202"/>
        <end position="222"/>
    </location>
</feature>
<feature type="region of interest" description="Disordered" evidence="1">
    <location>
        <begin position="647"/>
        <end position="711"/>
    </location>
</feature>
<dbReference type="OrthoDB" id="3365284at2759"/>
<feature type="transmembrane region" description="Helical" evidence="2">
    <location>
        <begin position="146"/>
        <end position="171"/>
    </location>
</feature>
<dbReference type="EMBL" id="DF238775">
    <property type="protein sequence ID" value="GAC93342.1"/>
    <property type="molecule type" value="Genomic_DNA"/>
</dbReference>
<keyword evidence="2" id="KW-0472">Membrane</keyword>
<dbReference type="RefSeq" id="XP_012186929.1">
    <property type="nucleotide sequence ID" value="XM_012331539.1"/>
</dbReference>
<dbReference type="Proteomes" id="UP000014071">
    <property type="component" value="Unassembled WGS sequence"/>
</dbReference>
<evidence type="ECO:0000256" key="1">
    <source>
        <dbReference type="SAM" id="MobiDB-lite"/>
    </source>
</evidence>
<proteinExistence type="predicted"/>
<dbReference type="HOGENOM" id="CLU_009088_0_0_1"/>
<evidence type="ECO:0000256" key="2">
    <source>
        <dbReference type="SAM" id="Phobius"/>
    </source>
</evidence>
<feature type="region of interest" description="Disordered" evidence="1">
    <location>
        <begin position="784"/>
        <end position="806"/>
    </location>
</feature>
<feature type="transmembrane region" description="Helical" evidence="2">
    <location>
        <begin position="281"/>
        <end position="298"/>
    </location>
</feature>
<feature type="compositionally biased region" description="Polar residues" evidence="1">
    <location>
        <begin position="793"/>
        <end position="806"/>
    </location>
</feature>
<feature type="region of interest" description="Disordered" evidence="1">
    <location>
        <begin position="556"/>
        <end position="634"/>
    </location>
</feature>
<feature type="compositionally biased region" description="Polar residues" evidence="1">
    <location>
        <begin position="659"/>
        <end position="675"/>
    </location>
</feature>
<feature type="compositionally biased region" description="Basic and acidic residues" evidence="1">
    <location>
        <begin position="339"/>
        <end position="353"/>
    </location>
</feature>
<evidence type="ECO:0000313" key="4">
    <source>
        <dbReference type="Proteomes" id="UP000014071"/>
    </source>
</evidence>